<evidence type="ECO:0000313" key="1">
    <source>
        <dbReference type="EMBL" id="PIK38932.1"/>
    </source>
</evidence>
<dbReference type="EMBL" id="MRZV01001299">
    <property type="protein sequence ID" value="PIK38932.1"/>
    <property type="molecule type" value="Genomic_DNA"/>
</dbReference>
<organism evidence="1 2">
    <name type="scientific">Stichopus japonicus</name>
    <name type="common">Sea cucumber</name>
    <dbReference type="NCBI Taxonomy" id="307972"/>
    <lineage>
        <taxon>Eukaryota</taxon>
        <taxon>Metazoa</taxon>
        <taxon>Echinodermata</taxon>
        <taxon>Eleutherozoa</taxon>
        <taxon>Echinozoa</taxon>
        <taxon>Holothuroidea</taxon>
        <taxon>Aspidochirotacea</taxon>
        <taxon>Aspidochirotida</taxon>
        <taxon>Stichopodidae</taxon>
        <taxon>Apostichopus</taxon>
    </lineage>
</organism>
<dbReference type="AlphaFoldDB" id="A0A2G8JT47"/>
<reference evidence="1 2" key="1">
    <citation type="journal article" date="2017" name="PLoS Biol.">
        <title>The sea cucumber genome provides insights into morphological evolution and visceral regeneration.</title>
        <authorList>
            <person name="Zhang X."/>
            <person name="Sun L."/>
            <person name="Yuan J."/>
            <person name="Sun Y."/>
            <person name="Gao Y."/>
            <person name="Zhang L."/>
            <person name="Li S."/>
            <person name="Dai H."/>
            <person name="Hamel J.F."/>
            <person name="Liu C."/>
            <person name="Yu Y."/>
            <person name="Liu S."/>
            <person name="Lin W."/>
            <person name="Guo K."/>
            <person name="Jin S."/>
            <person name="Xu P."/>
            <person name="Storey K.B."/>
            <person name="Huan P."/>
            <person name="Zhang T."/>
            <person name="Zhou Y."/>
            <person name="Zhang J."/>
            <person name="Lin C."/>
            <person name="Li X."/>
            <person name="Xing L."/>
            <person name="Huo D."/>
            <person name="Sun M."/>
            <person name="Wang L."/>
            <person name="Mercier A."/>
            <person name="Li F."/>
            <person name="Yang H."/>
            <person name="Xiang J."/>
        </authorList>
    </citation>
    <scope>NUCLEOTIDE SEQUENCE [LARGE SCALE GENOMIC DNA]</scope>
    <source>
        <strain evidence="1">Shaxun</strain>
        <tissue evidence="1">Muscle</tissue>
    </source>
</reference>
<sequence length="212" mass="23326">MMGWEWTIPAQHVNATTKVIACACDSVARCQLQGVTQFNGYFGCSWCLHKGKSVEKGRGSVTVYQYEEPVPVLRTQANVEAEAIKITSGEPSSIGVNNVSPLLLIPRFDIVEGFPVDYMHAVCEGVTEKLTNLWFDSSSHKEPWHIGNQKLLFPQVKSQGYQNHHPNGHTGKHQNLDHGSCFKGCVTISLLDSLNATGSCNLDVATGEHCRE</sequence>
<comment type="caution">
    <text evidence="1">The sequence shown here is derived from an EMBL/GenBank/DDBJ whole genome shotgun (WGS) entry which is preliminary data.</text>
</comment>
<dbReference type="OrthoDB" id="3263820at2759"/>
<evidence type="ECO:0000313" key="2">
    <source>
        <dbReference type="Proteomes" id="UP000230750"/>
    </source>
</evidence>
<proteinExistence type="predicted"/>
<dbReference type="PANTHER" id="PTHR46579:SF1">
    <property type="entry name" value="F5_8 TYPE C DOMAIN-CONTAINING PROTEIN"/>
    <property type="match status" value="1"/>
</dbReference>
<gene>
    <name evidence="1" type="ORF">BSL78_24227</name>
</gene>
<dbReference type="Proteomes" id="UP000230750">
    <property type="component" value="Unassembled WGS sequence"/>
</dbReference>
<keyword evidence="2" id="KW-1185">Reference proteome</keyword>
<name>A0A2G8JT47_STIJA</name>
<accession>A0A2G8JT47</accession>
<dbReference type="PANTHER" id="PTHR46579">
    <property type="entry name" value="F5/8 TYPE C DOMAIN-CONTAINING PROTEIN-RELATED"/>
    <property type="match status" value="1"/>
</dbReference>
<dbReference type="STRING" id="307972.A0A2G8JT47"/>
<protein>
    <submittedName>
        <fullName evidence="1">Uncharacterized protein</fullName>
    </submittedName>
</protein>